<keyword evidence="7" id="KW-0732">Signal</keyword>
<feature type="signal peptide" evidence="7">
    <location>
        <begin position="1"/>
        <end position="21"/>
    </location>
</feature>
<proteinExistence type="inferred from homology"/>
<evidence type="ECO:0000256" key="7">
    <source>
        <dbReference type="SAM" id="SignalP"/>
    </source>
</evidence>
<evidence type="ECO:0000256" key="2">
    <source>
        <dbReference type="ARBA" id="ARBA00022741"/>
    </source>
</evidence>
<name>A0ABV9BU43_9ACTN</name>
<dbReference type="Pfam" id="PF05127">
    <property type="entry name" value="NAT10_TcmA_helicase"/>
    <property type="match status" value="1"/>
</dbReference>
<dbReference type="Gene3D" id="3.40.50.300">
    <property type="entry name" value="P-loop containing nucleotide triphosphate hydrolases"/>
    <property type="match status" value="1"/>
</dbReference>
<comment type="caution">
    <text evidence="10">The sequence shown here is derived from an EMBL/GenBank/DDBJ whole genome shotgun (WGS) entry which is preliminary data.</text>
</comment>
<evidence type="ECO:0000256" key="1">
    <source>
        <dbReference type="ARBA" id="ARBA00009437"/>
    </source>
</evidence>
<dbReference type="InterPro" id="IPR027417">
    <property type="entry name" value="P-loop_NTPase"/>
</dbReference>
<dbReference type="EMBL" id="JBHSFS010000022">
    <property type="protein sequence ID" value="MFC4517542.1"/>
    <property type="molecule type" value="Genomic_DNA"/>
</dbReference>
<protein>
    <submittedName>
        <fullName evidence="10">LysR substrate-binding domain-containing protein</fullName>
    </submittedName>
</protein>
<evidence type="ECO:0000259" key="8">
    <source>
        <dbReference type="Pfam" id="PF03466"/>
    </source>
</evidence>
<keyword evidence="3" id="KW-0067">ATP-binding</keyword>
<keyword evidence="5" id="KW-0238">DNA-binding</keyword>
<keyword evidence="2" id="KW-0547">Nucleotide-binding</keyword>
<accession>A0ABV9BU43</accession>
<dbReference type="RefSeq" id="WP_417924105.1">
    <property type="nucleotide sequence ID" value="NZ_JBHSFS010000022.1"/>
</dbReference>
<keyword evidence="4" id="KW-0805">Transcription regulation</keyword>
<gene>
    <name evidence="10" type="ORF">ACFPEN_32105</name>
</gene>
<evidence type="ECO:0000256" key="5">
    <source>
        <dbReference type="ARBA" id="ARBA00023125"/>
    </source>
</evidence>
<dbReference type="InterPro" id="IPR007807">
    <property type="entry name" value="TcmA/NAT10_helicase"/>
</dbReference>
<comment type="similarity">
    <text evidence="1">Belongs to the LysR transcriptional regulatory family.</text>
</comment>
<dbReference type="Gene3D" id="3.40.190.290">
    <property type="match status" value="1"/>
</dbReference>
<feature type="domain" description="TcmA/NAT10 helicase" evidence="9">
    <location>
        <begin position="60"/>
        <end position="165"/>
    </location>
</feature>
<evidence type="ECO:0000313" key="11">
    <source>
        <dbReference type="Proteomes" id="UP001595990"/>
    </source>
</evidence>
<evidence type="ECO:0000256" key="4">
    <source>
        <dbReference type="ARBA" id="ARBA00023015"/>
    </source>
</evidence>
<evidence type="ECO:0000313" key="10">
    <source>
        <dbReference type="EMBL" id="MFC4517542.1"/>
    </source>
</evidence>
<feature type="chain" id="PRO_5045298365" evidence="7">
    <location>
        <begin position="22"/>
        <end position="433"/>
    </location>
</feature>
<evidence type="ECO:0000256" key="3">
    <source>
        <dbReference type="ARBA" id="ARBA00022840"/>
    </source>
</evidence>
<dbReference type="PANTHER" id="PTHR30346:SF28">
    <property type="entry name" value="HTH-TYPE TRANSCRIPTIONAL REGULATOR CYNR"/>
    <property type="match status" value="1"/>
</dbReference>
<keyword evidence="11" id="KW-1185">Reference proteome</keyword>
<dbReference type="PANTHER" id="PTHR30346">
    <property type="entry name" value="TRANSCRIPTIONAL DUAL REGULATOR HCAR-RELATED"/>
    <property type="match status" value="1"/>
</dbReference>
<dbReference type="CDD" id="cd05466">
    <property type="entry name" value="PBP2_LTTR_substrate"/>
    <property type="match status" value="1"/>
</dbReference>
<dbReference type="SUPFAM" id="SSF53850">
    <property type="entry name" value="Periplasmic binding protein-like II"/>
    <property type="match status" value="1"/>
</dbReference>
<organism evidence="10 11">
    <name type="scientific">Streptomyces ehimensis</name>
    <dbReference type="NCBI Taxonomy" id="68195"/>
    <lineage>
        <taxon>Bacteria</taxon>
        <taxon>Bacillati</taxon>
        <taxon>Actinomycetota</taxon>
        <taxon>Actinomycetes</taxon>
        <taxon>Kitasatosporales</taxon>
        <taxon>Streptomycetaceae</taxon>
        <taxon>Streptomyces</taxon>
    </lineage>
</organism>
<keyword evidence="6" id="KW-0804">Transcription</keyword>
<evidence type="ECO:0000259" key="9">
    <source>
        <dbReference type="Pfam" id="PF05127"/>
    </source>
</evidence>
<evidence type="ECO:0000256" key="6">
    <source>
        <dbReference type="ARBA" id="ARBA00023163"/>
    </source>
</evidence>
<feature type="domain" description="LysR substrate-binding" evidence="8">
    <location>
        <begin position="323"/>
        <end position="417"/>
    </location>
</feature>
<dbReference type="Proteomes" id="UP001595990">
    <property type="component" value="Unassembled WGS sequence"/>
</dbReference>
<dbReference type="Pfam" id="PF03466">
    <property type="entry name" value="LysR_substrate"/>
    <property type="match status" value="1"/>
</dbReference>
<sequence length="433" mass="46677">MHAGLLRAVAARASAVGLATAAGFTLDPWQRQFLAKAGRPTTAWTIGGQDVGLRGLLRCGRQCGKTQSLALLRVARALQEPRLDVYVTAPTARQCIELITRIKRIVRALGITPHRDAASFVHLFPDAGRIISIPSTGHVRGATCGLLVADEAAWIGDEVFAAVLQPMLAAVPGSSLVAASTPRGQRGWWYRAHELEGQARRCWSATWRDTGGRVSADWVEQYAASVPEYVRAPPGPDQRRVHRRRDRTAPAQLRRRRLRLGHRSSSVSVCFLGADVGQAADAVLVGLAPAGPRPTGSVPAWQVILCEAAPLGAPYTAVAETLLPLAEVLAAFRVHRPGVRLRLFQAPVDSMRRHLRSAEVDFALASQSMTGPGLSSVELAREEVLLAVPPGHPLAGREYVTVAELADEEFDSGSPPSCWPRRRACGNGTFISW</sequence>
<reference evidence="11" key="1">
    <citation type="journal article" date="2019" name="Int. J. Syst. Evol. Microbiol.">
        <title>The Global Catalogue of Microorganisms (GCM) 10K type strain sequencing project: providing services to taxonomists for standard genome sequencing and annotation.</title>
        <authorList>
            <consortium name="The Broad Institute Genomics Platform"/>
            <consortium name="The Broad Institute Genome Sequencing Center for Infectious Disease"/>
            <person name="Wu L."/>
            <person name="Ma J."/>
        </authorList>
    </citation>
    <scope>NUCLEOTIDE SEQUENCE [LARGE SCALE GENOMIC DNA]</scope>
    <source>
        <strain evidence="11">CECT 8064</strain>
    </source>
</reference>
<dbReference type="InterPro" id="IPR005119">
    <property type="entry name" value="LysR_subst-bd"/>
</dbReference>